<dbReference type="InterPro" id="IPR037442">
    <property type="entry name" value="Melanophilin_FYVE-rel_dom"/>
</dbReference>
<dbReference type="InterPro" id="IPR006788">
    <property type="entry name" value="Myrip/Melanophilin"/>
</dbReference>
<dbReference type="EMBL" id="CAWUFR010000241">
    <property type="protein sequence ID" value="CAK6973918.1"/>
    <property type="molecule type" value="Genomic_DNA"/>
</dbReference>
<dbReference type="InterPro" id="IPR011011">
    <property type="entry name" value="Znf_FYVE_PHD"/>
</dbReference>
<sequence length="602" mass="68339">MPGATTGQKLDLSKLTDDEAKHVWEVVQRDFDLRKKEEDRLGDLKTKIEKEDTKRELLGNQTSLTESHCIRCLEPFKFLVNSKRQCLDCQLYICKSCSRYNKKELGWVCDPCRMARVLKIGTLEWFHENVRARFKRFGSAKVMRSLFKRLSGDHDCSPDDLGEGQEYDTQSNPEVHTDGYEEHSIDATESLQHYQGMKKTKRRLTVDPFDLDLDYSIDSRRQSHQAPGSHDITVTDVAVRESMLAEADMAFVFQQILDDQCRSLEFNTDVGLDLSRRMDLRLAPQQDDLVYPDNRTIPSRSISRLSYSSCGSGSAGGARGSSIYLPGPDYSEEEDVHSQLYPFYQSHPGAYSHTSQESLNSANPPPQVTDLNRRMSAIEALLNRLEQKVTPTYDQTNKSFQTPDSASPLPQWEEVDLEEQQLRQKLHEMTDNISDHSLSDEEESEKVNMPVKSQEIQAWRSPEREAKPSRIPSRPTSRTSIVLSRVGERQPEQTLSLKTNYSTNSLDRRRPPREEGMKSSIKGSTALLVELSDKVAQAAADVQNAQSEVSYIEDRIAALNAAGMPTDKKRRSAIPVQARRPSHNFPTKASNDAGFMRRLSIL</sequence>
<evidence type="ECO:0000256" key="1">
    <source>
        <dbReference type="ARBA" id="ARBA00022723"/>
    </source>
</evidence>
<keyword evidence="3" id="KW-0862">Zinc</keyword>
<feature type="compositionally biased region" description="Polar residues" evidence="5">
    <location>
        <begin position="492"/>
        <end position="505"/>
    </location>
</feature>
<dbReference type="Proteomes" id="UP001314229">
    <property type="component" value="Unassembled WGS sequence"/>
</dbReference>
<reference evidence="7 8" key="1">
    <citation type="submission" date="2024-01" db="EMBL/GenBank/DDBJ databases">
        <authorList>
            <person name="Alioto T."/>
            <person name="Alioto T."/>
            <person name="Gomez Garrido J."/>
        </authorList>
    </citation>
    <scope>NUCLEOTIDE SEQUENCE [LARGE SCALE GENOMIC DNA]</scope>
</reference>
<feature type="compositionally biased region" description="Basic and acidic residues" evidence="5">
    <location>
        <begin position="506"/>
        <end position="517"/>
    </location>
</feature>
<dbReference type="PROSITE" id="PS50916">
    <property type="entry name" value="RABBD"/>
    <property type="match status" value="1"/>
</dbReference>
<dbReference type="InterPro" id="IPR051745">
    <property type="entry name" value="Intracell_Transport_Effector"/>
</dbReference>
<feature type="domain" description="RabBD" evidence="6">
    <location>
        <begin position="9"/>
        <end position="129"/>
    </location>
</feature>
<dbReference type="InterPro" id="IPR013083">
    <property type="entry name" value="Znf_RING/FYVE/PHD"/>
</dbReference>
<feature type="compositionally biased region" description="Polar residues" evidence="5">
    <location>
        <begin position="352"/>
        <end position="362"/>
    </location>
</feature>
<evidence type="ECO:0000256" key="2">
    <source>
        <dbReference type="ARBA" id="ARBA00022771"/>
    </source>
</evidence>
<dbReference type="GO" id="GO:0031267">
    <property type="term" value="F:small GTPase binding"/>
    <property type="evidence" value="ECO:0007669"/>
    <property type="project" value="InterPro"/>
</dbReference>
<dbReference type="GO" id="GO:0008270">
    <property type="term" value="F:zinc ion binding"/>
    <property type="evidence" value="ECO:0007669"/>
    <property type="project" value="UniProtKB-KW"/>
</dbReference>
<dbReference type="Pfam" id="PF04698">
    <property type="entry name" value="Rab_eff_C"/>
    <property type="match status" value="1"/>
</dbReference>
<evidence type="ECO:0000256" key="3">
    <source>
        <dbReference type="ARBA" id="ARBA00022833"/>
    </source>
</evidence>
<evidence type="ECO:0000313" key="8">
    <source>
        <dbReference type="Proteomes" id="UP001314229"/>
    </source>
</evidence>
<feature type="region of interest" description="Disordered" evidence="5">
    <location>
        <begin position="435"/>
        <end position="520"/>
    </location>
</feature>
<dbReference type="Gene3D" id="3.30.40.10">
    <property type="entry name" value="Zinc/RING finger domain, C3HC4 (zinc finger)"/>
    <property type="match status" value="1"/>
</dbReference>
<dbReference type="GO" id="GO:0003779">
    <property type="term" value="F:actin binding"/>
    <property type="evidence" value="ECO:0007669"/>
    <property type="project" value="TreeGrafter"/>
</dbReference>
<dbReference type="GO" id="GO:0017022">
    <property type="term" value="F:myosin binding"/>
    <property type="evidence" value="ECO:0007669"/>
    <property type="project" value="TreeGrafter"/>
</dbReference>
<dbReference type="FunFam" id="3.30.40.10:FF:000018">
    <property type="entry name" value="Synaptotagmin-like 5, isoform CRA_a"/>
    <property type="match status" value="1"/>
</dbReference>
<evidence type="ECO:0000259" key="6">
    <source>
        <dbReference type="PROSITE" id="PS50916"/>
    </source>
</evidence>
<keyword evidence="1" id="KW-0479">Metal-binding</keyword>
<keyword evidence="4" id="KW-0175">Coiled coil</keyword>
<feature type="region of interest" description="Disordered" evidence="5">
    <location>
        <begin position="344"/>
        <end position="369"/>
    </location>
</feature>
<dbReference type="AlphaFoldDB" id="A0AAV1PQX2"/>
<evidence type="ECO:0000313" key="7">
    <source>
        <dbReference type="EMBL" id="CAK6973918.1"/>
    </source>
</evidence>
<dbReference type="SUPFAM" id="SSF57903">
    <property type="entry name" value="FYVE/PHD zinc finger"/>
    <property type="match status" value="1"/>
</dbReference>
<dbReference type="GO" id="GO:0006886">
    <property type="term" value="P:intracellular protein transport"/>
    <property type="evidence" value="ECO:0007669"/>
    <property type="project" value="InterPro"/>
</dbReference>
<accession>A0AAV1PQX2</accession>
<feature type="coiled-coil region" evidence="4">
    <location>
        <begin position="528"/>
        <end position="562"/>
    </location>
</feature>
<feature type="region of interest" description="Disordered" evidence="5">
    <location>
        <begin position="568"/>
        <end position="591"/>
    </location>
</feature>
<dbReference type="PANTHER" id="PTHR14555:SF1">
    <property type="entry name" value="MELANOPHILIN"/>
    <property type="match status" value="1"/>
</dbReference>
<name>A0AAV1PQX2_SCOSC</name>
<evidence type="ECO:0000256" key="4">
    <source>
        <dbReference type="SAM" id="Coils"/>
    </source>
</evidence>
<feature type="compositionally biased region" description="Low complexity" evidence="5">
    <location>
        <begin position="469"/>
        <end position="481"/>
    </location>
</feature>
<feature type="compositionally biased region" description="Polar residues" evidence="5">
    <location>
        <begin position="389"/>
        <end position="405"/>
    </location>
</feature>
<gene>
    <name evidence="7" type="ORF">FSCOSCO3_A015032</name>
</gene>
<keyword evidence="8" id="KW-1185">Reference proteome</keyword>
<dbReference type="InterPro" id="IPR041282">
    <property type="entry name" value="FYVE_2"/>
</dbReference>
<dbReference type="Pfam" id="PF02318">
    <property type="entry name" value="FYVE_2"/>
    <property type="match status" value="1"/>
</dbReference>
<feature type="region of interest" description="Disordered" evidence="5">
    <location>
        <begin position="389"/>
        <end position="410"/>
    </location>
</feature>
<dbReference type="CDD" id="cd15752">
    <property type="entry name" value="FYVE_SlaC2-a"/>
    <property type="match status" value="1"/>
</dbReference>
<proteinExistence type="predicted"/>
<dbReference type="GO" id="GO:0030864">
    <property type="term" value="C:cortical actin cytoskeleton"/>
    <property type="evidence" value="ECO:0007669"/>
    <property type="project" value="TreeGrafter"/>
</dbReference>
<organism evidence="7 8">
    <name type="scientific">Scomber scombrus</name>
    <name type="common">Atlantic mackerel</name>
    <name type="synonym">Scomber vernalis</name>
    <dbReference type="NCBI Taxonomy" id="13677"/>
    <lineage>
        <taxon>Eukaryota</taxon>
        <taxon>Metazoa</taxon>
        <taxon>Chordata</taxon>
        <taxon>Craniata</taxon>
        <taxon>Vertebrata</taxon>
        <taxon>Euteleostomi</taxon>
        <taxon>Actinopterygii</taxon>
        <taxon>Neopterygii</taxon>
        <taxon>Teleostei</taxon>
        <taxon>Neoteleostei</taxon>
        <taxon>Acanthomorphata</taxon>
        <taxon>Pelagiaria</taxon>
        <taxon>Scombriformes</taxon>
        <taxon>Scombridae</taxon>
        <taxon>Scomber</taxon>
    </lineage>
</organism>
<comment type="caution">
    <text evidence="7">The sequence shown here is derived from an EMBL/GenBank/DDBJ whole genome shotgun (WGS) entry which is preliminary data.</text>
</comment>
<keyword evidence="2" id="KW-0863">Zinc-finger</keyword>
<evidence type="ECO:0000256" key="5">
    <source>
        <dbReference type="SAM" id="MobiDB-lite"/>
    </source>
</evidence>
<protein>
    <submittedName>
        <fullName evidence="7">Melanophilin</fullName>
    </submittedName>
</protein>
<dbReference type="InterPro" id="IPR010911">
    <property type="entry name" value="Rab_BD"/>
</dbReference>
<dbReference type="PANTHER" id="PTHR14555">
    <property type="entry name" value="MYELIN-ASSOCIATED OLIGODENDROCYTIC BASIC PROTEIN MOBP -RELATED"/>
    <property type="match status" value="1"/>
</dbReference>